<evidence type="ECO:0000313" key="2">
    <source>
        <dbReference type="Proteomes" id="UP000005446"/>
    </source>
</evidence>
<dbReference type="AlphaFoldDB" id="H0EH33"/>
<name>H0EH33_GLAL7</name>
<proteinExistence type="predicted"/>
<dbReference type="InParanoid" id="H0EH33"/>
<dbReference type="HOGENOM" id="CLU_3359826_0_0_1"/>
<gene>
    <name evidence="1" type="ORF">M7I_1768</name>
</gene>
<sequence>MYFPFSSRKQTIFGFFSKVLLESIPYQKSKESTDLC</sequence>
<dbReference type="Proteomes" id="UP000005446">
    <property type="component" value="Unassembled WGS sequence"/>
</dbReference>
<comment type="caution">
    <text evidence="1">The sequence shown here is derived from an EMBL/GenBank/DDBJ whole genome shotgun (WGS) entry which is preliminary data.</text>
</comment>
<evidence type="ECO:0000313" key="1">
    <source>
        <dbReference type="EMBL" id="EHL02174.1"/>
    </source>
</evidence>
<organism evidence="1 2">
    <name type="scientific">Glarea lozoyensis (strain ATCC 74030 / MF5533)</name>
    <dbReference type="NCBI Taxonomy" id="1104152"/>
    <lineage>
        <taxon>Eukaryota</taxon>
        <taxon>Fungi</taxon>
        <taxon>Dikarya</taxon>
        <taxon>Ascomycota</taxon>
        <taxon>Pezizomycotina</taxon>
        <taxon>Leotiomycetes</taxon>
        <taxon>Helotiales</taxon>
        <taxon>Helotiaceae</taxon>
        <taxon>Glarea</taxon>
    </lineage>
</organism>
<keyword evidence="2" id="KW-1185">Reference proteome</keyword>
<reference evidence="1 2" key="1">
    <citation type="journal article" date="2012" name="Eukaryot. Cell">
        <title>Genome sequence of the fungus Glarea lozoyensis: the first genome sequence of a species from the Helotiaceae family.</title>
        <authorList>
            <person name="Youssar L."/>
            <person name="Gruening B.A."/>
            <person name="Erxleben A."/>
            <person name="Guenther S."/>
            <person name="Huettel W."/>
        </authorList>
    </citation>
    <scope>NUCLEOTIDE SEQUENCE [LARGE SCALE GENOMIC DNA]</scope>
    <source>
        <strain evidence="2">ATCC 74030 / MF5533</strain>
    </source>
</reference>
<protein>
    <submittedName>
        <fullName evidence="1">Uncharacterized protein</fullName>
    </submittedName>
</protein>
<accession>H0EH33</accession>
<dbReference type="EMBL" id="AGUE01000032">
    <property type="protein sequence ID" value="EHL02174.1"/>
    <property type="molecule type" value="Genomic_DNA"/>
</dbReference>